<dbReference type="SMART" id="SM00436">
    <property type="entry name" value="TOP1Bc"/>
    <property type="match status" value="1"/>
</dbReference>
<dbReference type="GO" id="GO:0003677">
    <property type="term" value="F:DNA binding"/>
    <property type="evidence" value="ECO:0007669"/>
    <property type="project" value="InterPro"/>
</dbReference>
<feature type="domain" description="Topo IA-type catalytic" evidence="2">
    <location>
        <begin position="132"/>
        <end position="152"/>
    </location>
</feature>
<reference evidence="3" key="1">
    <citation type="journal article" date="2014" name="Front. Microbiol.">
        <title>High frequency of phylogenetically diverse reductive dehalogenase-homologous genes in deep subseafloor sedimentary metagenomes.</title>
        <authorList>
            <person name="Kawai M."/>
            <person name="Futagami T."/>
            <person name="Toyoda A."/>
            <person name="Takaki Y."/>
            <person name="Nishi S."/>
            <person name="Hori S."/>
            <person name="Arai W."/>
            <person name="Tsubouchi T."/>
            <person name="Morono Y."/>
            <person name="Uchiyama I."/>
            <person name="Ito T."/>
            <person name="Fujiyama A."/>
            <person name="Inagaki F."/>
            <person name="Takami H."/>
        </authorList>
    </citation>
    <scope>NUCLEOTIDE SEQUENCE</scope>
    <source>
        <strain evidence="3">Expedition CK06-06</strain>
    </source>
</reference>
<name>X1LY87_9ZZZZ</name>
<feature type="non-terminal residue" evidence="3">
    <location>
        <position position="152"/>
    </location>
</feature>
<dbReference type="InterPro" id="IPR034149">
    <property type="entry name" value="TOPRIM_TopoI"/>
</dbReference>
<comment type="caution">
    <text evidence="3">The sequence shown here is derived from an EMBL/GenBank/DDBJ whole genome shotgun (WGS) entry which is preliminary data.</text>
</comment>
<dbReference type="GO" id="GO:0006265">
    <property type="term" value="P:DNA topological change"/>
    <property type="evidence" value="ECO:0007669"/>
    <property type="project" value="InterPro"/>
</dbReference>
<dbReference type="EMBL" id="BARV01003719">
    <property type="protein sequence ID" value="GAI10776.1"/>
    <property type="molecule type" value="Genomic_DNA"/>
</dbReference>
<dbReference type="GO" id="GO:0003917">
    <property type="term" value="F:DNA topoisomerase type I (single strand cut, ATP-independent) activity"/>
    <property type="evidence" value="ECO:0007669"/>
    <property type="project" value="InterPro"/>
</dbReference>
<dbReference type="InterPro" id="IPR000380">
    <property type="entry name" value="Topo_IA"/>
</dbReference>
<dbReference type="Gene3D" id="3.40.50.140">
    <property type="match status" value="1"/>
</dbReference>
<sequence length="152" mass="17176">MSTKKKSLVIVESPAKARTLSKLLGSNYSLKASMGHVRDLPRSQLGVNIEKGFAPKYVVPRGKKKVVVELKQAAKIASAVYLATDPDREGEAISWHLKQVTKWNRIPYRRVVFHEITKGAIERAFDHPRSIDMQLVNAQQARRVLDRLVGYK</sequence>
<dbReference type="CDD" id="cd03363">
    <property type="entry name" value="TOPRIM_TopoIA_TopoI"/>
    <property type="match status" value="1"/>
</dbReference>
<dbReference type="InterPro" id="IPR023405">
    <property type="entry name" value="Topo_IA_core_domain"/>
</dbReference>
<organism evidence="3">
    <name type="scientific">marine sediment metagenome</name>
    <dbReference type="NCBI Taxonomy" id="412755"/>
    <lineage>
        <taxon>unclassified sequences</taxon>
        <taxon>metagenomes</taxon>
        <taxon>ecological metagenomes</taxon>
    </lineage>
</organism>
<gene>
    <name evidence="3" type="ORF">S06H3_08710</name>
</gene>
<dbReference type="InterPro" id="IPR013497">
    <property type="entry name" value="Topo_IA_cen"/>
</dbReference>
<proteinExistence type="predicted"/>
<dbReference type="PANTHER" id="PTHR42785">
    <property type="entry name" value="DNA TOPOISOMERASE, TYPE IA, CORE"/>
    <property type="match status" value="1"/>
</dbReference>
<dbReference type="PANTHER" id="PTHR42785:SF1">
    <property type="entry name" value="DNA TOPOISOMERASE"/>
    <property type="match status" value="1"/>
</dbReference>
<evidence type="ECO:0000259" key="2">
    <source>
        <dbReference type="PROSITE" id="PS52039"/>
    </source>
</evidence>
<feature type="domain" description="Toprim" evidence="1">
    <location>
        <begin position="6"/>
        <end position="116"/>
    </location>
</feature>
<dbReference type="PROSITE" id="PS50880">
    <property type="entry name" value="TOPRIM"/>
    <property type="match status" value="1"/>
</dbReference>
<dbReference type="Pfam" id="PF01751">
    <property type="entry name" value="Toprim"/>
    <property type="match status" value="1"/>
</dbReference>
<protein>
    <submittedName>
        <fullName evidence="3">Uncharacterized protein</fullName>
    </submittedName>
</protein>
<dbReference type="InterPro" id="IPR006171">
    <property type="entry name" value="TOPRIM_dom"/>
</dbReference>
<dbReference type="AlphaFoldDB" id="X1LY87"/>
<evidence type="ECO:0000313" key="3">
    <source>
        <dbReference type="EMBL" id="GAI10776.1"/>
    </source>
</evidence>
<dbReference type="SUPFAM" id="SSF56712">
    <property type="entry name" value="Prokaryotic type I DNA topoisomerase"/>
    <property type="match status" value="1"/>
</dbReference>
<evidence type="ECO:0000259" key="1">
    <source>
        <dbReference type="PROSITE" id="PS50880"/>
    </source>
</evidence>
<dbReference type="PROSITE" id="PS52039">
    <property type="entry name" value="TOPO_IA_2"/>
    <property type="match status" value="1"/>
</dbReference>
<accession>X1LY87</accession>
<dbReference type="SMART" id="SM00493">
    <property type="entry name" value="TOPRIM"/>
    <property type="match status" value="1"/>
</dbReference>
<dbReference type="InterPro" id="IPR003601">
    <property type="entry name" value="Topo_IA_2"/>
</dbReference>